<reference evidence="2" key="1">
    <citation type="submission" date="2023-03" db="EMBL/GenBank/DDBJ databases">
        <title>Massive genome expansion in bonnet fungi (Mycena s.s.) driven by repeated elements and novel gene families across ecological guilds.</title>
        <authorList>
            <consortium name="Lawrence Berkeley National Laboratory"/>
            <person name="Harder C.B."/>
            <person name="Miyauchi S."/>
            <person name="Viragh M."/>
            <person name="Kuo A."/>
            <person name="Thoen E."/>
            <person name="Andreopoulos B."/>
            <person name="Lu D."/>
            <person name="Skrede I."/>
            <person name="Drula E."/>
            <person name="Henrissat B."/>
            <person name="Morin E."/>
            <person name="Kohler A."/>
            <person name="Barry K."/>
            <person name="LaButti K."/>
            <person name="Morin E."/>
            <person name="Salamov A."/>
            <person name="Lipzen A."/>
            <person name="Mereny Z."/>
            <person name="Hegedus B."/>
            <person name="Baldrian P."/>
            <person name="Stursova M."/>
            <person name="Weitz H."/>
            <person name="Taylor A."/>
            <person name="Grigoriev I.V."/>
            <person name="Nagy L.G."/>
            <person name="Martin F."/>
            <person name="Kauserud H."/>
        </authorList>
    </citation>
    <scope>NUCLEOTIDE SEQUENCE</scope>
    <source>
        <strain evidence="2">CBHHK182m</strain>
    </source>
</reference>
<feature type="compositionally biased region" description="Polar residues" evidence="1">
    <location>
        <begin position="132"/>
        <end position="149"/>
    </location>
</feature>
<evidence type="ECO:0000313" key="3">
    <source>
        <dbReference type="Proteomes" id="UP001215598"/>
    </source>
</evidence>
<comment type="caution">
    <text evidence="2">The sequence shown here is derived from an EMBL/GenBank/DDBJ whole genome shotgun (WGS) entry which is preliminary data.</text>
</comment>
<feature type="region of interest" description="Disordered" evidence="1">
    <location>
        <begin position="180"/>
        <end position="213"/>
    </location>
</feature>
<gene>
    <name evidence="2" type="ORF">B0H16DRAFT_1480613</name>
</gene>
<protein>
    <submittedName>
        <fullName evidence="2">Uncharacterized protein</fullName>
    </submittedName>
</protein>
<sequence>MPLVSSRLVIAIAPIRLGLIPIVPISPILLGSTPFLSISLSGLHWMTTHNYRLYSCVADIGYPVLSPPPSDLLGLGSGHSPSRSQRLVTLDPAPQDRGHGYCSVAVLHCFEPVALSPLPAASIPSTGAQSIRASTTLNPNGGDSTSASTPGAPRLRTSNATASSSAGSSVLSALGSISLSSQTPTRSARSQTRVASSPSGGYETDHFYDEDSDGDRQRYWAARGLEELYTNVDNVFDALHQNMHRLCYMEVCTSTNEGTLRRFVAM</sequence>
<feature type="region of interest" description="Disordered" evidence="1">
    <location>
        <begin position="132"/>
        <end position="163"/>
    </location>
</feature>
<dbReference type="Proteomes" id="UP001215598">
    <property type="component" value="Unassembled WGS sequence"/>
</dbReference>
<feature type="compositionally biased region" description="Polar residues" evidence="1">
    <location>
        <begin position="182"/>
        <end position="199"/>
    </location>
</feature>
<keyword evidence="3" id="KW-1185">Reference proteome</keyword>
<evidence type="ECO:0000256" key="1">
    <source>
        <dbReference type="SAM" id="MobiDB-lite"/>
    </source>
</evidence>
<accession>A0AAD7H3M3</accession>
<dbReference type="AlphaFoldDB" id="A0AAD7H3M3"/>
<dbReference type="EMBL" id="JARKIB010000406">
    <property type="protein sequence ID" value="KAJ7711062.1"/>
    <property type="molecule type" value="Genomic_DNA"/>
</dbReference>
<proteinExistence type="predicted"/>
<feature type="compositionally biased region" description="Basic and acidic residues" evidence="1">
    <location>
        <begin position="203"/>
        <end position="213"/>
    </location>
</feature>
<name>A0AAD7H3M3_9AGAR</name>
<feature type="compositionally biased region" description="Low complexity" evidence="1">
    <location>
        <begin position="154"/>
        <end position="163"/>
    </location>
</feature>
<organism evidence="2 3">
    <name type="scientific">Mycena metata</name>
    <dbReference type="NCBI Taxonomy" id="1033252"/>
    <lineage>
        <taxon>Eukaryota</taxon>
        <taxon>Fungi</taxon>
        <taxon>Dikarya</taxon>
        <taxon>Basidiomycota</taxon>
        <taxon>Agaricomycotina</taxon>
        <taxon>Agaricomycetes</taxon>
        <taxon>Agaricomycetidae</taxon>
        <taxon>Agaricales</taxon>
        <taxon>Marasmiineae</taxon>
        <taxon>Mycenaceae</taxon>
        <taxon>Mycena</taxon>
    </lineage>
</organism>
<evidence type="ECO:0000313" key="2">
    <source>
        <dbReference type="EMBL" id="KAJ7711062.1"/>
    </source>
</evidence>